<keyword evidence="4 7" id="KW-0812">Transmembrane</keyword>
<feature type="transmembrane region" description="Helical" evidence="7">
    <location>
        <begin position="233"/>
        <end position="250"/>
    </location>
</feature>
<feature type="transmembrane region" description="Helical" evidence="7">
    <location>
        <begin position="262"/>
        <end position="281"/>
    </location>
</feature>
<feature type="transmembrane region" description="Helical" evidence="7">
    <location>
        <begin position="164"/>
        <end position="182"/>
    </location>
</feature>
<evidence type="ECO:0000256" key="1">
    <source>
        <dbReference type="ARBA" id="ARBA00004651"/>
    </source>
</evidence>
<evidence type="ECO:0000256" key="8">
    <source>
        <dbReference type="SAM" id="MobiDB-lite"/>
    </source>
</evidence>
<dbReference type="PANTHER" id="PTHR30151:SF38">
    <property type="entry name" value="ALIPHATIC SULFONATES TRANSPORT PERMEASE PROTEIN SSUC-RELATED"/>
    <property type="match status" value="1"/>
</dbReference>
<reference evidence="10" key="1">
    <citation type="journal article" date="2014" name="Int. J. Syst. Evol. Microbiol.">
        <title>Complete genome sequence of Corynebacterium casei LMG S-19264T (=DSM 44701T), isolated from a smear-ripened cheese.</title>
        <authorList>
            <consortium name="US DOE Joint Genome Institute (JGI-PGF)"/>
            <person name="Walter F."/>
            <person name="Albersmeier A."/>
            <person name="Kalinowski J."/>
            <person name="Ruckert C."/>
        </authorList>
    </citation>
    <scope>NUCLEOTIDE SEQUENCE</scope>
    <source>
        <strain evidence="10">CGMCC 4.7306</strain>
    </source>
</reference>
<evidence type="ECO:0000256" key="3">
    <source>
        <dbReference type="ARBA" id="ARBA00022475"/>
    </source>
</evidence>
<feature type="transmembrane region" description="Helical" evidence="7">
    <location>
        <begin position="210"/>
        <end position="227"/>
    </location>
</feature>
<protein>
    <submittedName>
        <fullName evidence="10">ABC transporter permease</fullName>
    </submittedName>
</protein>
<sequence length="297" mass="32094">MTISQSDVRQDAGRPRLPGVAAGPDGAGPSAGPGSGPFDRDRRLRWVLGAIVPPVLLVVIMLLAWQLMAARMATPLVPRLGEIAGQFGGLLHTSGLWTQVGLTLERVGIGFVIGFLISVVVGIAMGRSTLLRRFLEPLMLLLLVIPGLVKALLCVIWFGVSLINPVLCVVLAVAPVLIMNIVQGVRSVDDQLVEMADVYRLPGRVRLFKLWLPVLAPYLFAAARLGISRAWQVIVLVEIFGLASGIGYQLNLDFSNNNVAGVLAWTITFALIMTIVEYGVFQTLERLSGRWRKEAGA</sequence>
<dbReference type="InterPro" id="IPR000515">
    <property type="entry name" value="MetI-like"/>
</dbReference>
<feature type="compositionally biased region" description="Gly residues" evidence="8">
    <location>
        <begin position="25"/>
        <end position="35"/>
    </location>
</feature>
<evidence type="ECO:0000259" key="9">
    <source>
        <dbReference type="PROSITE" id="PS50928"/>
    </source>
</evidence>
<organism evidence="10 11">
    <name type="scientific">Microlunatus endophyticus</name>
    <dbReference type="NCBI Taxonomy" id="1716077"/>
    <lineage>
        <taxon>Bacteria</taxon>
        <taxon>Bacillati</taxon>
        <taxon>Actinomycetota</taxon>
        <taxon>Actinomycetes</taxon>
        <taxon>Propionibacteriales</taxon>
        <taxon>Propionibacteriaceae</taxon>
        <taxon>Microlunatus</taxon>
    </lineage>
</organism>
<evidence type="ECO:0000256" key="4">
    <source>
        <dbReference type="ARBA" id="ARBA00022692"/>
    </source>
</evidence>
<feature type="region of interest" description="Disordered" evidence="8">
    <location>
        <begin position="1"/>
        <end position="37"/>
    </location>
</feature>
<feature type="transmembrane region" description="Helical" evidence="7">
    <location>
        <begin position="138"/>
        <end position="158"/>
    </location>
</feature>
<comment type="caution">
    <text evidence="10">The sequence shown here is derived from an EMBL/GenBank/DDBJ whole genome shotgun (WGS) entry which is preliminary data.</text>
</comment>
<dbReference type="PROSITE" id="PS50928">
    <property type="entry name" value="ABC_TM1"/>
    <property type="match status" value="1"/>
</dbReference>
<dbReference type="EMBL" id="BMMZ01000011">
    <property type="protein sequence ID" value="GGL75633.1"/>
    <property type="molecule type" value="Genomic_DNA"/>
</dbReference>
<comment type="subcellular location">
    <subcellularLocation>
        <location evidence="1 7">Cell membrane</location>
        <topology evidence="1 7">Multi-pass membrane protein</topology>
    </subcellularLocation>
</comment>
<keyword evidence="11" id="KW-1185">Reference proteome</keyword>
<name>A0A917SES0_9ACTN</name>
<keyword evidence="5 7" id="KW-1133">Transmembrane helix</keyword>
<keyword evidence="6 7" id="KW-0472">Membrane</keyword>
<feature type="domain" description="ABC transmembrane type-1" evidence="9">
    <location>
        <begin position="100"/>
        <end position="284"/>
    </location>
</feature>
<dbReference type="AlphaFoldDB" id="A0A917SES0"/>
<dbReference type="RefSeq" id="WP_188896903.1">
    <property type="nucleotide sequence ID" value="NZ_BMMZ01000011.1"/>
</dbReference>
<evidence type="ECO:0000313" key="10">
    <source>
        <dbReference type="EMBL" id="GGL75633.1"/>
    </source>
</evidence>
<dbReference type="CDD" id="cd06261">
    <property type="entry name" value="TM_PBP2"/>
    <property type="match status" value="1"/>
</dbReference>
<evidence type="ECO:0000256" key="5">
    <source>
        <dbReference type="ARBA" id="ARBA00022989"/>
    </source>
</evidence>
<keyword evidence="2 7" id="KW-0813">Transport</keyword>
<dbReference type="SUPFAM" id="SSF161098">
    <property type="entry name" value="MetI-like"/>
    <property type="match status" value="1"/>
</dbReference>
<feature type="transmembrane region" description="Helical" evidence="7">
    <location>
        <begin position="107"/>
        <end position="126"/>
    </location>
</feature>
<feature type="transmembrane region" description="Helical" evidence="7">
    <location>
        <begin position="46"/>
        <end position="68"/>
    </location>
</feature>
<evidence type="ECO:0000313" key="11">
    <source>
        <dbReference type="Proteomes" id="UP000613840"/>
    </source>
</evidence>
<keyword evidence="3" id="KW-1003">Cell membrane</keyword>
<evidence type="ECO:0000256" key="6">
    <source>
        <dbReference type="ARBA" id="ARBA00023136"/>
    </source>
</evidence>
<dbReference type="GO" id="GO:0005886">
    <property type="term" value="C:plasma membrane"/>
    <property type="evidence" value="ECO:0007669"/>
    <property type="project" value="UniProtKB-SubCell"/>
</dbReference>
<dbReference type="Proteomes" id="UP000613840">
    <property type="component" value="Unassembled WGS sequence"/>
</dbReference>
<evidence type="ECO:0000256" key="7">
    <source>
        <dbReference type="RuleBase" id="RU363032"/>
    </source>
</evidence>
<dbReference type="GO" id="GO:0055085">
    <property type="term" value="P:transmembrane transport"/>
    <property type="evidence" value="ECO:0007669"/>
    <property type="project" value="InterPro"/>
</dbReference>
<dbReference type="Pfam" id="PF00528">
    <property type="entry name" value="BPD_transp_1"/>
    <property type="match status" value="1"/>
</dbReference>
<evidence type="ECO:0000256" key="2">
    <source>
        <dbReference type="ARBA" id="ARBA00022448"/>
    </source>
</evidence>
<dbReference type="InterPro" id="IPR035906">
    <property type="entry name" value="MetI-like_sf"/>
</dbReference>
<dbReference type="Gene3D" id="1.10.3720.10">
    <property type="entry name" value="MetI-like"/>
    <property type="match status" value="1"/>
</dbReference>
<dbReference type="PANTHER" id="PTHR30151">
    <property type="entry name" value="ALKANE SULFONATE ABC TRANSPORTER-RELATED, MEMBRANE SUBUNIT"/>
    <property type="match status" value="1"/>
</dbReference>
<proteinExistence type="inferred from homology"/>
<comment type="similarity">
    <text evidence="7">Belongs to the binding-protein-dependent transport system permease family.</text>
</comment>
<accession>A0A917SES0</accession>
<reference evidence="10" key="2">
    <citation type="submission" date="2020-09" db="EMBL/GenBank/DDBJ databases">
        <authorList>
            <person name="Sun Q."/>
            <person name="Zhou Y."/>
        </authorList>
    </citation>
    <scope>NUCLEOTIDE SEQUENCE</scope>
    <source>
        <strain evidence="10">CGMCC 4.7306</strain>
    </source>
</reference>
<gene>
    <name evidence="10" type="primary">ssuC</name>
    <name evidence="10" type="ORF">GCM10011575_37260</name>
</gene>